<comment type="caution">
    <text evidence="1">The sequence shown here is derived from an EMBL/GenBank/DDBJ whole genome shotgun (WGS) entry which is preliminary data.</text>
</comment>
<dbReference type="Proteomes" id="UP001152888">
    <property type="component" value="Unassembled WGS sequence"/>
</dbReference>
<reference evidence="1" key="1">
    <citation type="submission" date="2022-03" db="EMBL/GenBank/DDBJ databases">
        <authorList>
            <person name="Sayadi A."/>
        </authorList>
    </citation>
    <scope>NUCLEOTIDE SEQUENCE</scope>
</reference>
<dbReference type="AlphaFoldDB" id="A0A9P0L364"/>
<proteinExistence type="predicted"/>
<name>A0A9P0L364_ACAOB</name>
<evidence type="ECO:0000313" key="2">
    <source>
        <dbReference type="Proteomes" id="UP001152888"/>
    </source>
</evidence>
<protein>
    <submittedName>
        <fullName evidence="1">Uncharacterized protein</fullName>
    </submittedName>
</protein>
<sequence>MFCAHKHKCILIRLKTYPFPIVDFFV</sequence>
<evidence type="ECO:0000313" key="1">
    <source>
        <dbReference type="EMBL" id="CAH1983179.1"/>
    </source>
</evidence>
<keyword evidence="2" id="KW-1185">Reference proteome</keyword>
<accession>A0A9P0L364</accession>
<dbReference type="EMBL" id="CAKOFQ010006933">
    <property type="protein sequence ID" value="CAH1983179.1"/>
    <property type="molecule type" value="Genomic_DNA"/>
</dbReference>
<organism evidence="1 2">
    <name type="scientific">Acanthoscelides obtectus</name>
    <name type="common">Bean weevil</name>
    <name type="synonym">Bruchus obtectus</name>
    <dbReference type="NCBI Taxonomy" id="200917"/>
    <lineage>
        <taxon>Eukaryota</taxon>
        <taxon>Metazoa</taxon>
        <taxon>Ecdysozoa</taxon>
        <taxon>Arthropoda</taxon>
        <taxon>Hexapoda</taxon>
        <taxon>Insecta</taxon>
        <taxon>Pterygota</taxon>
        <taxon>Neoptera</taxon>
        <taxon>Endopterygota</taxon>
        <taxon>Coleoptera</taxon>
        <taxon>Polyphaga</taxon>
        <taxon>Cucujiformia</taxon>
        <taxon>Chrysomeloidea</taxon>
        <taxon>Chrysomelidae</taxon>
        <taxon>Bruchinae</taxon>
        <taxon>Bruchini</taxon>
        <taxon>Acanthoscelides</taxon>
    </lineage>
</organism>
<gene>
    <name evidence="1" type="ORF">ACAOBT_LOCUS15423</name>
</gene>